<evidence type="ECO:0000256" key="1">
    <source>
        <dbReference type="SAM" id="MobiDB-lite"/>
    </source>
</evidence>
<evidence type="ECO:0000313" key="2">
    <source>
        <dbReference type="EMBL" id="EGD55845.1"/>
    </source>
</evidence>
<keyword evidence="3" id="KW-1185">Reference proteome</keyword>
<accession>F1YHK7</accession>
<name>F1YHK7_9ACTN</name>
<dbReference type="Proteomes" id="UP000035065">
    <property type="component" value="Unassembled WGS sequence"/>
</dbReference>
<sequence>MGTANISGAVQAPMVAIVARRLIRSGSRPMRTQATTISAMPVQKAKPDSVLP</sequence>
<proteinExistence type="predicted"/>
<dbReference type="AlphaFoldDB" id="F1YHK7"/>
<comment type="caution">
    <text evidence="2">The sequence shown here is derived from an EMBL/GenBank/DDBJ whole genome shotgun (WGS) entry which is preliminary data.</text>
</comment>
<gene>
    <name evidence="2" type="ORF">SCNU_06375</name>
</gene>
<reference evidence="2 3" key="1">
    <citation type="journal article" date="2011" name="J. Bacteriol.">
        <title>Draft Genome Sequence of Gordonia neofelifaecis NRRL B-59395, a Cholesterol-Degrading Actinomycete.</title>
        <authorList>
            <person name="Ge F."/>
            <person name="Li W."/>
            <person name="Chen G."/>
            <person name="Liu Y."/>
            <person name="Zhang G."/>
            <person name="Yong B."/>
            <person name="Wang Q."/>
            <person name="Wang N."/>
            <person name="Huang Z."/>
            <person name="Li W."/>
            <person name="Wang J."/>
            <person name="Wu C."/>
            <person name="Xie Q."/>
            <person name="Liu G."/>
        </authorList>
    </citation>
    <scope>NUCLEOTIDE SEQUENCE [LARGE SCALE GENOMIC DNA]</scope>
    <source>
        <strain evidence="2 3">NRRL B-59395</strain>
    </source>
</reference>
<dbReference type="EMBL" id="AEUD01000004">
    <property type="protein sequence ID" value="EGD55845.1"/>
    <property type="molecule type" value="Genomic_DNA"/>
</dbReference>
<organism evidence="2 3">
    <name type="scientific">Gordonia neofelifaecis NRRL B-59395</name>
    <dbReference type="NCBI Taxonomy" id="644548"/>
    <lineage>
        <taxon>Bacteria</taxon>
        <taxon>Bacillati</taxon>
        <taxon>Actinomycetota</taxon>
        <taxon>Actinomycetes</taxon>
        <taxon>Mycobacteriales</taxon>
        <taxon>Gordoniaceae</taxon>
        <taxon>Gordonia</taxon>
    </lineage>
</organism>
<evidence type="ECO:0000313" key="3">
    <source>
        <dbReference type="Proteomes" id="UP000035065"/>
    </source>
</evidence>
<protein>
    <submittedName>
        <fullName evidence="2">Uncharacterized protein</fullName>
    </submittedName>
</protein>
<feature type="region of interest" description="Disordered" evidence="1">
    <location>
        <begin position="28"/>
        <end position="52"/>
    </location>
</feature>